<sequence>MLLLRRLLAAGLGLAACTLGVLSFTHQDPTVVVLNQPVAAGTILEPEHLGIRRLSSDKHPDKVILGTDKDEVAGKILASSGVAGEILHSNLLVGPELINSLSPGGTMVPLKLADPDLASLLVQGDTVSVVTINTVDEKPVVVAEGARVVATPPDEHSSSVLIALEDSQATAVATAALRSPLAVIVTGPRGGKRK</sequence>
<evidence type="ECO:0000313" key="3">
    <source>
        <dbReference type="EMBL" id="QNQ89880.1"/>
    </source>
</evidence>
<evidence type="ECO:0000256" key="1">
    <source>
        <dbReference type="SAM" id="SignalP"/>
    </source>
</evidence>
<accession>A0A7H0SMV5</accession>
<name>A0A7H0SMV5_9CORY</name>
<dbReference type="PROSITE" id="PS51257">
    <property type="entry name" value="PROKAR_LIPOPROTEIN"/>
    <property type="match status" value="1"/>
</dbReference>
<evidence type="ECO:0000259" key="2">
    <source>
        <dbReference type="Pfam" id="PF08666"/>
    </source>
</evidence>
<dbReference type="KEGG" id="cpoy:GP475_03880"/>
<organism evidence="3 4">
    <name type="scientific">Corynebacterium poyangense</name>
    <dbReference type="NCBI Taxonomy" id="2684405"/>
    <lineage>
        <taxon>Bacteria</taxon>
        <taxon>Bacillati</taxon>
        <taxon>Actinomycetota</taxon>
        <taxon>Actinomycetes</taxon>
        <taxon>Mycobacteriales</taxon>
        <taxon>Corynebacteriaceae</taxon>
        <taxon>Corynebacterium</taxon>
    </lineage>
</organism>
<dbReference type="InterPro" id="IPR013974">
    <property type="entry name" value="SAF"/>
</dbReference>
<keyword evidence="4" id="KW-1185">Reference proteome</keyword>
<feature type="chain" id="PRO_5039635081" description="SAF domain-containing protein" evidence="1">
    <location>
        <begin position="16"/>
        <end position="194"/>
    </location>
</feature>
<gene>
    <name evidence="3" type="ORF">GP475_03880</name>
</gene>
<keyword evidence="1" id="KW-0732">Signal</keyword>
<protein>
    <recommendedName>
        <fullName evidence="2">SAF domain-containing protein</fullName>
    </recommendedName>
</protein>
<evidence type="ECO:0000313" key="4">
    <source>
        <dbReference type="Proteomes" id="UP000516320"/>
    </source>
</evidence>
<dbReference type="Gene3D" id="3.90.1210.10">
    <property type="entry name" value="Antifreeze-like/N-acetylneuraminic acid synthase C-terminal domain"/>
    <property type="match status" value="1"/>
</dbReference>
<dbReference type="Pfam" id="PF08666">
    <property type="entry name" value="SAF"/>
    <property type="match status" value="1"/>
</dbReference>
<feature type="signal peptide" evidence="1">
    <location>
        <begin position="1"/>
        <end position="15"/>
    </location>
</feature>
<proteinExistence type="predicted"/>
<dbReference type="AlphaFoldDB" id="A0A7H0SMV5"/>
<dbReference type="CDD" id="cd11614">
    <property type="entry name" value="SAF_CpaB_FlgA_like"/>
    <property type="match status" value="1"/>
</dbReference>
<feature type="domain" description="SAF" evidence="2">
    <location>
        <begin position="30"/>
        <end position="92"/>
    </location>
</feature>
<dbReference type="Proteomes" id="UP000516320">
    <property type="component" value="Chromosome"/>
</dbReference>
<dbReference type="EMBL" id="CP046884">
    <property type="protein sequence ID" value="QNQ89880.1"/>
    <property type="molecule type" value="Genomic_DNA"/>
</dbReference>
<reference evidence="3 4" key="1">
    <citation type="submission" date="2019-12" db="EMBL/GenBank/DDBJ databases">
        <title>Corynebacterium sp. nov., isolated from feces of the Anser Albifrons in China.</title>
        <authorList>
            <person name="Liu Q."/>
        </authorList>
    </citation>
    <scope>NUCLEOTIDE SEQUENCE [LARGE SCALE GENOMIC DNA]</scope>
    <source>
        <strain evidence="3 4">4H37-19</strain>
    </source>
</reference>